<keyword evidence="1" id="KW-0175">Coiled coil</keyword>
<name>A0ABQ9EZ35_TEGGR</name>
<evidence type="ECO:0000313" key="3">
    <source>
        <dbReference type="EMBL" id="KAJ8308877.1"/>
    </source>
</evidence>
<dbReference type="PANTHER" id="PTHR23351:SF59">
    <property type="entry name" value="CYCLIC AMP-DEPENDENT TRANSCRIPTION FACTOR ATF-3-LIKE"/>
    <property type="match status" value="1"/>
</dbReference>
<evidence type="ECO:0000313" key="4">
    <source>
        <dbReference type="Proteomes" id="UP001217089"/>
    </source>
</evidence>
<accession>A0ABQ9EZ35</accession>
<dbReference type="InterPro" id="IPR000837">
    <property type="entry name" value="AP-1"/>
</dbReference>
<evidence type="ECO:0000259" key="2">
    <source>
        <dbReference type="PROSITE" id="PS50217"/>
    </source>
</evidence>
<dbReference type="SMART" id="SM00338">
    <property type="entry name" value="BRLZ"/>
    <property type="match status" value="1"/>
</dbReference>
<proteinExistence type="predicted"/>
<organism evidence="3 4">
    <name type="scientific">Tegillarca granosa</name>
    <name type="common">Malaysian cockle</name>
    <name type="synonym">Anadara granosa</name>
    <dbReference type="NCBI Taxonomy" id="220873"/>
    <lineage>
        <taxon>Eukaryota</taxon>
        <taxon>Metazoa</taxon>
        <taxon>Spiralia</taxon>
        <taxon>Lophotrochozoa</taxon>
        <taxon>Mollusca</taxon>
        <taxon>Bivalvia</taxon>
        <taxon>Autobranchia</taxon>
        <taxon>Pteriomorphia</taxon>
        <taxon>Arcoida</taxon>
        <taxon>Arcoidea</taxon>
        <taxon>Arcidae</taxon>
        <taxon>Tegillarca</taxon>
    </lineage>
</organism>
<keyword evidence="4" id="KW-1185">Reference proteome</keyword>
<dbReference type="PANTHER" id="PTHR23351">
    <property type="entry name" value="FOS TRANSCRIPTION FACTOR-RELATED"/>
    <property type="match status" value="1"/>
</dbReference>
<dbReference type="InterPro" id="IPR046347">
    <property type="entry name" value="bZIP_sf"/>
</dbReference>
<sequence>MQFFEESFQSDAGMSNMDDSWMEQKVDFDPKLLHAHEVAIESGRLTPLIKEELWTKIQARRLSSGLSELHVEFNKPVKNDLTEEEQKRVDMRRLKNREAAKRCRVKRKIKKEETLNELDQLILINRQLKEKVELLEKEIEYVLMNLKANDIYPATTEPVHDIACFGNCAADKEVEQTLKYSPGFQIPVEDKAQIVPTTPEIWNVHGPYFHEIV</sequence>
<feature type="coiled-coil region" evidence="1">
    <location>
        <begin position="111"/>
        <end position="145"/>
    </location>
</feature>
<reference evidence="3 4" key="1">
    <citation type="submission" date="2022-12" db="EMBL/GenBank/DDBJ databases">
        <title>Chromosome-level genome of Tegillarca granosa.</title>
        <authorList>
            <person name="Kim J."/>
        </authorList>
    </citation>
    <scope>NUCLEOTIDE SEQUENCE [LARGE SCALE GENOMIC DNA]</scope>
    <source>
        <strain evidence="3">Teg-2019</strain>
        <tissue evidence="3">Adductor muscle</tissue>
    </source>
</reference>
<comment type="caution">
    <text evidence="3">The sequence shown here is derived from an EMBL/GenBank/DDBJ whole genome shotgun (WGS) entry which is preliminary data.</text>
</comment>
<dbReference type="SUPFAM" id="SSF57959">
    <property type="entry name" value="Leucine zipper domain"/>
    <property type="match status" value="1"/>
</dbReference>
<feature type="domain" description="BZIP" evidence="2">
    <location>
        <begin position="86"/>
        <end position="142"/>
    </location>
</feature>
<dbReference type="EMBL" id="JARBDR010000657">
    <property type="protein sequence ID" value="KAJ8308877.1"/>
    <property type="molecule type" value="Genomic_DNA"/>
</dbReference>
<dbReference type="Gene3D" id="1.20.5.170">
    <property type="match status" value="1"/>
</dbReference>
<dbReference type="Pfam" id="PF07716">
    <property type="entry name" value="bZIP_2"/>
    <property type="match status" value="1"/>
</dbReference>
<dbReference type="PROSITE" id="PS00036">
    <property type="entry name" value="BZIP_BASIC"/>
    <property type="match status" value="1"/>
</dbReference>
<gene>
    <name evidence="3" type="ORF">KUTeg_013751</name>
</gene>
<dbReference type="Proteomes" id="UP001217089">
    <property type="component" value="Unassembled WGS sequence"/>
</dbReference>
<protein>
    <recommendedName>
        <fullName evidence="2">BZIP domain-containing protein</fullName>
    </recommendedName>
</protein>
<evidence type="ECO:0000256" key="1">
    <source>
        <dbReference type="SAM" id="Coils"/>
    </source>
</evidence>
<dbReference type="PROSITE" id="PS50217">
    <property type="entry name" value="BZIP"/>
    <property type="match status" value="1"/>
</dbReference>
<dbReference type="InterPro" id="IPR004827">
    <property type="entry name" value="bZIP"/>
</dbReference>